<dbReference type="PANTHER" id="PTHR37740:SF1">
    <property type="entry name" value="OS02G0193500 PROTEIN"/>
    <property type="match status" value="1"/>
</dbReference>
<feature type="region of interest" description="Disordered" evidence="1">
    <location>
        <begin position="1"/>
        <end position="74"/>
    </location>
</feature>
<gene>
    <name evidence="2" type="ORF">Nepgr_026985</name>
</gene>
<dbReference type="Proteomes" id="UP001279734">
    <property type="component" value="Unassembled WGS sequence"/>
</dbReference>
<evidence type="ECO:0000313" key="3">
    <source>
        <dbReference type="Proteomes" id="UP001279734"/>
    </source>
</evidence>
<sequence length="155" mass="17817">MFRRLKSCQWPENSNSRKMMPEEASSIKPRKQKSRRALIPEVQGDYMRGAQELAPSLPLKPIKKPPRKNPHEVSQFFHRQGRSTASELLESSAMGIEHRALRRKYLALEEESFTLGKQLRGVEDEIKVLEKEKITLLDQLVVLEGLIDTSDLPNP</sequence>
<dbReference type="PANTHER" id="PTHR37740">
    <property type="entry name" value="OS02G0193500 PROTEIN"/>
    <property type="match status" value="1"/>
</dbReference>
<comment type="caution">
    <text evidence="2">The sequence shown here is derived from an EMBL/GenBank/DDBJ whole genome shotgun (WGS) entry which is preliminary data.</text>
</comment>
<name>A0AAD3TAZ3_NEPGR</name>
<evidence type="ECO:0000313" key="2">
    <source>
        <dbReference type="EMBL" id="GMH25142.1"/>
    </source>
</evidence>
<accession>A0AAD3TAZ3</accession>
<dbReference type="EMBL" id="BSYO01000029">
    <property type="protein sequence ID" value="GMH25142.1"/>
    <property type="molecule type" value="Genomic_DNA"/>
</dbReference>
<keyword evidence="3" id="KW-1185">Reference proteome</keyword>
<protein>
    <submittedName>
        <fullName evidence="2">Uncharacterized protein</fullName>
    </submittedName>
</protein>
<proteinExistence type="predicted"/>
<dbReference type="AlphaFoldDB" id="A0AAD3TAZ3"/>
<organism evidence="2 3">
    <name type="scientific">Nepenthes gracilis</name>
    <name type="common">Slender pitcher plant</name>
    <dbReference type="NCBI Taxonomy" id="150966"/>
    <lineage>
        <taxon>Eukaryota</taxon>
        <taxon>Viridiplantae</taxon>
        <taxon>Streptophyta</taxon>
        <taxon>Embryophyta</taxon>
        <taxon>Tracheophyta</taxon>
        <taxon>Spermatophyta</taxon>
        <taxon>Magnoliopsida</taxon>
        <taxon>eudicotyledons</taxon>
        <taxon>Gunneridae</taxon>
        <taxon>Pentapetalae</taxon>
        <taxon>Caryophyllales</taxon>
        <taxon>Nepenthaceae</taxon>
        <taxon>Nepenthes</taxon>
    </lineage>
</organism>
<evidence type="ECO:0000256" key="1">
    <source>
        <dbReference type="SAM" id="MobiDB-lite"/>
    </source>
</evidence>
<reference evidence="2" key="1">
    <citation type="submission" date="2023-05" db="EMBL/GenBank/DDBJ databases">
        <title>Nepenthes gracilis genome sequencing.</title>
        <authorList>
            <person name="Fukushima K."/>
        </authorList>
    </citation>
    <scope>NUCLEOTIDE SEQUENCE</scope>
    <source>
        <strain evidence="2">SING2019-196</strain>
    </source>
</reference>